<dbReference type="SMART" id="SM00908">
    <property type="entry name" value="Gal-bind_lectin"/>
    <property type="match status" value="1"/>
</dbReference>
<dbReference type="PANTHER" id="PTHR11346:SF172">
    <property type="entry name" value="GALECTIN"/>
    <property type="match status" value="1"/>
</dbReference>
<dbReference type="Proteomes" id="UP000038045">
    <property type="component" value="Unplaced"/>
</dbReference>
<evidence type="ECO:0000256" key="2">
    <source>
        <dbReference type="RuleBase" id="RU102079"/>
    </source>
</evidence>
<dbReference type="Gene3D" id="2.60.120.200">
    <property type="match status" value="1"/>
</dbReference>
<dbReference type="InterPro" id="IPR013320">
    <property type="entry name" value="ConA-like_dom_sf"/>
</dbReference>
<evidence type="ECO:0000259" key="3">
    <source>
        <dbReference type="PROSITE" id="PS51304"/>
    </source>
</evidence>
<evidence type="ECO:0000256" key="1">
    <source>
        <dbReference type="ARBA" id="ARBA00022734"/>
    </source>
</evidence>
<name>A0A0N5A0F4_PARTI</name>
<dbReference type="GO" id="GO:0016936">
    <property type="term" value="F:galactoside binding"/>
    <property type="evidence" value="ECO:0007669"/>
    <property type="project" value="TreeGrafter"/>
</dbReference>
<dbReference type="AlphaFoldDB" id="A0A0N5A0F4"/>
<feature type="domain" description="Galectin" evidence="3">
    <location>
        <begin position="11"/>
        <end position="140"/>
    </location>
</feature>
<keyword evidence="4" id="KW-1185">Reference proteome</keyword>
<organism evidence="4 5">
    <name type="scientific">Parastrongyloides trichosuri</name>
    <name type="common">Possum-specific nematode worm</name>
    <dbReference type="NCBI Taxonomy" id="131310"/>
    <lineage>
        <taxon>Eukaryota</taxon>
        <taxon>Metazoa</taxon>
        <taxon>Ecdysozoa</taxon>
        <taxon>Nematoda</taxon>
        <taxon>Chromadorea</taxon>
        <taxon>Rhabditida</taxon>
        <taxon>Tylenchina</taxon>
        <taxon>Panagrolaimomorpha</taxon>
        <taxon>Strongyloidoidea</taxon>
        <taxon>Strongyloididae</taxon>
        <taxon>Parastrongyloides</taxon>
    </lineage>
</organism>
<dbReference type="Pfam" id="PF00337">
    <property type="entry name" value="Gal-bind_lectin"/>
    <property type="match status" value="1"/>
</dbReference>
<dbReference type="SMART" id="SM00276">
    <property type="entry name" value="GLECT"/>
    <property type="match status" value="1"/>
</dbReference>
<proteinExistence type="predicted"/>
<dbReference type="WBParaSite" id="PTRK_0001490100.1">
    <property type="protein sequence ID" value="PTRK_0001490100.1"/>
    <property type="gene ID" value="PTRK_0001490100"/>
</dbReference>
<dbReference type="PROSITE" id="PS51304">
    <property type="entry name" value="GALECTIN"/>
    <property type="match status" value="1"/>
</dbReference>
<dbReference type="SUPFAM" id="SSF49899">
    <property type="entry name" value="Concanavalin A-like lectins/glucanases"/>
    <property type="match status" value="1"/>
</dbReference>
<dbReference type="STRING" id="131310.A0A0N5A0F4"/>
<accession>A0A0N5A0F4</accession>
<dbReference type="PANTHER" id="PTHR11346">
    <property type="entry name" value="GALECTIN"/>
    <property type="match status" value="1"/>
</dbReference>
<sequence>MHIIESPIIPFSTPIFRGFPHHGKVKIHGEPYCGGNRNFVVEFFAGNEIALHLNARFGACGEYKLVVNSNQCGTWEHEDRHHNPFKLDHHFHLKIKNHGSHFSIHVNDHHICHFHHRIDPCRITALGIKGDVRIFKIHFEEFPHHNGGGVQFGGISGPLAPPPYSGPIGGRVSPNFGGGIGSGVAPGYGGGIGSGVAPGFGGGIGSGVAPGFGGGIGSGVAPGFGGGIGSGVAPGYGGGIGSGVAPPPQPVILGQPAPSPVVLIEEDHHHHRHHHHHSILHDLFHH</sequence>
<dbReference type="InterPro" id="IPR044156">
    <property type="entry name" value="Galectin-like"/>
</dbReference>
<evidence type="ECO:0000313" key="4">
    <source>
        <dbReference type="Proteomes" id="UP000038045"/>
    </source>
</evidence>
<protein>
    <recommendedName>
        <fullName evidence="2">Galectin</fullName>
    </recommendedName>
</protein>
<keyword evidence="1 2" id="KW-0430">Lectin</keyword>
<dbReference type="InterPro" id="IPR001079">
    <property type="entry name" value="Galectin_CRD"/>
</dbReference>
<evidence type="ECO:0000313" key="5">
    <source>
        <dbReference type="WBParaSite" id="PTRK_0001490100.1"/>
    </source>
</evidence>
<reference evidence="5" key="1">
    <citation type="submission" date="2017-02" db="UniProtKB">
        <authorList>
            <consortium name="WormBaseParasite"/>
        </authorList>
    </citation>
    <scope>IDENTIFICATION</scope>
</reference>
<dbReference type="GO" id="GO:0030246">
    <property type="term" value="F:carbohydrate binding"/>
    <property type="evidence" value="ECO:0007669"/>
    <property type="project" value="UniProtKB-UniRule"/>
</dbReference>
<dbReference type="CDD" id="cd00070">
    <property type="entry name" value="GLECT"/>
    <property type="match status" value="1"/>
</dbReference>